<protein>
    <submittedName>
        <fullName evidence="2">Alpha/beta hydrolase</fullName>
    </submittedName>
</protein>
<evidence type="ECO:0000313" key="3">
    <source>
        <dbReference type="Proteomes" id="UP001215956"/>
    </source>
</evidence>
<dbReference type="Pfam" id="PF12146">
    <property type="entry name" value="Hydrolase_4"/>
    <property type="match status" value="1"/>
</dbReference>
<dbReference type="Proteomes" id="UP001215956">
    <property type="component" value="Unassembled WGS sequence"/>
</dbReference>
<name>A0ABT5XFP0_9EURY</name>
<dbReference type="InterPro" id="IPR029058">
    <property type="entry name" value="AB_hydrolase_fold"/>
</dbReference>
<dbReference type="PANTHER" id="PTHR12277">
    <property type="entry name" value="ALPHA/BETA HYDROLASE DOMAIN-CONTAINING PROTEIN"/>
    <property type="match status" value="1"/>
</dbReference>
<dbReference type="GO" id="GO:0016787">
    <property type="term" value="F:hydrolase activity"/>
    <property type="evidence" value="ECO:0007669"/>
    <property type="project" value="UniProtKB-KW"/>
</dbReference>
<keyword evidence="3" id="KW-1185">Reference proteome</keyword>
<organism evidence="2 3">
    <name type="scientific">Candidatus Methanocrinis alkalitolerans</name>
    <dbReference type="NCBI Taxonomy" id="3033395"/>
    <lineage>
        <taxon>Archaea</taxon>
        <taxon>Methanobacteriati</taxon>
        <taxon>Methanobacteriota</taxon>
        <taxon>Stenosarchaea group</taxon>
        <taxon>Methanomicrobia</taxon>
        <taxon>Methanotrichales</taxon>
        <taxon>Methanotrichaceae</taxon>
        <taxon>Methanocrinis</taxon>
    </lineage>
</organism>
<keyword evidence="2" id="KW-0378">Hydrolase</keyword>
<dbReference type="EMBL" id="JARFPL010000022">
    <property type="protein sequence ID" value="MDF0593516.1"/>
    <property type="molecule type" value="Genomic_DNA"/>
</dbReference>
<comment type="caution">
    <text evidence="2">The sequence shown here is derived from an EMBL/GenBank/DDBJ whole genome shotgun (WGS) entry which is preliminary data.</text>
</comment>
<sequence>MRKPEDPSGDGGAESCDLSFLDSPEVTRWVFHPRRTGPTPKVPGRLHPITFIVDDMVNVDGAVHFAERSVEDAPNILFFHGNGETVADYREMGSLYGRIGINFAVIDYRGYGTSGGDPSYSAMMRDAVSIFPQYADLLAYWGLSGPIFVMGRSLGSSPALEVAVGFQKRISGLILESGFADTYRLLERLGVDPQNLDALGERAASNHEKMKKVMLPVLIIHGEGDEIIPLSEGVILFEDQSCREKEILIIRRAGHNDLLILGIDEYFNAIARFVGRVRRL</sequence>
<accession>A0ABT5XFP0</accession>
<proteinExistence type="predicted"/>
<dbReference type="RefSeq" id="WP_316969221.1">
    <property type="nucleotide sequence ID" value="NZ_JARFPL010000022.1"/>
</dbReference>
<dbReference type="InterPro" id="IPR022742">
    <property type="entry name" value="Hydrolase_4"/>
</dbReference>
<feature type="domain" description="Serine aminopeptidase S33" evidence="1">
    <location>
        <begin position="76"/>
        <end position="178"/>
    </location>
</feature>
<dbReference type="Gene3D" id="3.40.50.1820">
    <property type="entry name" value="alpha/beta hydrolase"/>
    <property type="match status" value="1"/>
</dbReference>
<evidence type="ECO:0000259" key="1">
    <source>
        <dbReference type="Pfam" id="PF12146"/>
    </source>
</evidence>
<dbReference type="PANTHER" id="PTHR12277:SF81">
    <property type="entry name" value="PROTEIN ABHD13"/>
    <property type="match status" value="1"/>
</dbReference>
<gene>
    <name evidence="2" type="ORF">P0O24_07960</name>
</gene>
<reference evidence="2 3" key="1">
    <citation type="submission" date="2023-03" db="EMBL/GenBank/DDBJ databases">
        <title>Whole genome sequencing of Methanotrichaceae archaeon M04Ac.</title>
        <authorList>
            <person name="Khomyakova M.A."/>
            <person name="Merkel A.Y."/>
            <person name="Slobodkin A.I."/>
        </authorList>
    </citation>
    <scope>NUCLEOTIDE SEQUENCE [LARGE SCALE GENOMIC DNA]</scope>
    <source>
        <strain evidence="2 3">M04Ac</strain>
    </source>
</reference>
<evidence type="ECO:0000313" key="2">
    <source>
        <dbReference type="EMBL" id="MDF0593516.1"/>
    </source>
</evidence>
<dbReference type="SUPFAM" id="SSF53474">
    <property type="entry name" value="alpha/beta-Hydrolases"/>
    <property type="match status" value="1"/>
</dbReference>